<proteinExistence type="predicted"/>
<dbReference type="AlphaFoldDB" id="A0A2A2WLD1"/>
<dbReference type="EMBL" id="NTGA01000033">
    <property type="protein sequence ID" value="PAY21981.1"/>
    <property type="molecule type" value="Genomic_DNA"/>
</dbReference>
<organism evidence="1 2">
    <name type="scientific">Dietzia natronolimnaea</name>
    <dbReference type="NCBI Taxonomy" id="161920"/>
    <lineage>
        <taxon>Bacteria</taxon>
        <taxon>Bacillati</taxon>
        <taxon>Actinomycetota</taxon>
        <taxon>Actinomycetes</taxon>
        <taxon>Mycobacteriales</taxon>
        <taxon>Dietziaceae</taxon>
        <taxon>Dietzia</taxon>
    </lineage>
</organism>
<dbReference type="OrthoDB" id="4467453at2"/>
<comment type="caution">
    <text evidence="1">The sequence shown here is derived from an EMBL/GenBank/DDBJ whole genome shotgun (WGS) entry which is preliminary data.</text>
</comment>
<dbReference type="Proteomes" id="UP000218810">
    <property type="component" value="Unassembled WGS sequence"/>
</dbReference>
<evidence type="ECO:0000313" key="1">
    <source>
        <dbReference type="EMBL" id="PAY21981.1"/>
    </source>
</evidence>
<accession>A0A2A2WLD1</accession>
<keyword evidence="2" id="KW-1185">Reference proteome</keyword>
<evidence type="ECO:0000313" key="2">
    <source>
        <dbReference type="Proteomes" id="UP000218810"/>
    </source>
</evidence>
<gene>
    <name evidence="1" type="ORF">CEY15_15805</name>
</gene>
<protein>
    <submittedName>
        <fullName evidence="1">Uncharacterized protein</fullName>
    </submittedName>
</protein>
<name>A0A2A2WLD1_9ACTN</name>
<reference evidence="2" key="1">
    <citation type="submission" date="2017-09" db="EMBL/GenBank/DDBJ databases">
        <authorList>
            <person name="Zhang Y."/>
            <person name="Huang X."/>
            <person name="Liu J."/>
            <person name="Lu L."/>
            <person name="Peng K."/>
        </authorList>
    </citation>
    <scope>NUCLEOTIDE SEQUENCE [LARGE SCALE GENOMIC DNA]</scope>
    <source>
        <strain evidence="2">S-XJ-1</strain>
    </source>
</reference>
<sequence length="187" mass="19865">MNEMRDQAMSRMKLVLLAALVIAVAVAAVAVAITLGREDEPGTDAHVHIDPITTADEVAVAVMSGVHTWTPAQQQSPWDAMHAIADQLTGPMATAAATRPDPDPTPRQWPAWARSGDRVIGAASLAGEQDPVAGDAHAAQRVVLLQQKVLHTDGATTPLEQITVTVELELAGDHWKVSGYQYRSVGE</sequence>